<name>A0AA90PCE8_9BACI</name>
<keyword evidence="2" id="KW-0540">Nuclease</keyword>
<accession>A0AA90PCE8</accession>
<dbReference type="RefSeq" id="WP_305162210.1">
    <property type="nucleotide sequence ID" value="NZ_JAUUTP010000034.1"/>
</dbReference>
<dbReference type="InterPro" id="IPR052892">
    <property type="entry name" value="NA-targeting_endonuclease"/>
</dbReference>
<dbReference type="Gene3D" id="1.10.30.50">
    <property type="match status" value="1"/>
</dbReference>
<evidence type="ECO:0000313" key="2">
    <source>
        <dbReference type="EMBL" id="MDP1421162.1"/>
    </source>
</evidence>
<keyword evidence="2" id="KW-0255">Endonuclease</keyword>
<dbReference type="GO" id="GO:0004519">
    <property type="term" value="F:endonuclease activity"/>
    <property type="evidence" value="ECO:0007669"/>
    <property type="project" value="UniProtKB-KW"/>
</dbReference>
<dbReference type="InterPro" id="IPR002711">
    <property type="entry name" value="HNH"/>
</dbReference>
<dbReference type="PANTHER" id="PTHR33877:SF1">
    <property type="entry name" value="TYPE IV METHYL-DIRECTED RESTRICTION ENZYME ECOKMCRA"/>
    <property type="match status" value="1"/>
</dbReference>
<reference evidence="2" key="1">
    <citation type="submission" date="2023-07" db="EMBL/GenBank/DDBJ databases">
        <title>Murine gut Bacillus species.</title>
        <authorList>
            <person name="Gutman E."/>
            <person name="Hashuel R."/>
            <person name="Litvak Y."/>
        </authorList>
    </citation>
    <scope>NUCLEOTIDE SEQUENCE</scope>
    <source>
        <strain evidence="2">RU283</strain>
    </source>
</reference>
<gene>
    <name evidence="2" type="ORF">Q8G35_22975</name>
</gene>
<dbReference type="SMART" id="SM00507">
    <property type="entry name" value="HNHc"/>
    <property type="match status" value="1"/>
</dbReference>
<feature type="domain" description="HNH nuclease" evidence="1">
    <location>
        <begin position="207"/>
        <end position="265"/>
    </location>
</feature>
<organism evidence="2 3">
    <name type="scientific">Peribacillus simplex</name>
    <dbReference type="NCBI Taxonomy" id="1478"/>
    <lineage>
        <taxon>Bacteria</taxon>
        <taxon>Bacillati</taxon>
        <taxon>Bacillota</taxon>
        <taxon>Bacilli</taxon>
        <taxon>Bacillales</taxon>
        <taxon>Bacillaceae</taxon>
        <taxon>Peribacillus</taxon>
    </lineage>
</organism>
<keyword evidence="2" id="KW-0378">Hydrolase</keyword>
<proteinExistence type="predicted"/>
<comment type="caution">
    <text evidence="2">The sequence shown here is derived from an EMBL/GenBank/DDBJ whole genome shotgun (WGS) entry which is preliminary data.</text>
</comment>
<dbReference type="Proteomes" id="UP001178277">
    <property type="component" value="Unassembled WGS sequence"/>
</dbReference>
<sequence length="285" mass="33909">MHKHEYISYTLATETAAKVISSFYREDEESEVSLEDFWNWDKKNIMPILIKPHRRTIIHMWLQYYVHVDSELEMAKKNLDKVDYINEMIYLLHEAEVLPREYEPIRYTAEYFRLELDEAEFITKITEENNEKIQNLEQQVSSNLQKINDLIIHSAFQIIMQNRMFLHDFHLRFSEIIKKNCDWISEQYPEDVTDSKRLKRATYWPTWLEDAIFYRDKGTCVICRSDISGLRNLGIKQAIDHIVPISLYGNNDVTNLQILCRSCNEVKGNRSTATSGINVPFWNLE</sequence>
<protein>
    <submittedName>
        <fullName evidence="2">HNH endonuclease</fullName>
    </submittedName>
</protein>
<dbReference type="CDD" id="cd00085">
    <property type="entry name" value="HNHc"/>
    <property type="match status" value="1"/>
</dbReference>
<evidence type="ECO:0000259" key="1">
    <source>
        <dbReference type="SMART" id="SM00507"/>
    </source>
</evidence>
<dbReference type="EMBL" id="JAUUTP010000034">
    <property type="protein sequence ID" value="MDP1421162.1"/>
    <property type="molecule type" value="Genomic_DNA"/>
</dbReference>
<dbReference type="PANTHER" id="PTHR33877">
    <property type="entry name" value="SLL1193 PROTEIN"/>
    <property type="match status" value="1"/>
</dbReference>
<dbReference type="Pfam" id="PF01844">
    <property type="entry name" value="HNH"/>
    <property type="match status" value="1"/>
</dbReference>
<dbReference type="InterPro" id="IPR003615">
    <property type="entry name" value="HNH_nuc"/>
</dbReference>
<evidence type="ECO:0000313" key="3">
    <source>
        <dbReference type="Proteomes" id="UP001178277"/>
    </source>
</evidence>
<dbReference type="AlphaFoldDB" id="A0AA90PCE8"/>